<evidence type="ECO:0000256" key="1">
    <source>
        <dbReference type="SAM" id="Phobius"/>
    </source>
</evidence>
<feature type="transmembrane region" description="Helical" evidence="1">
    <location>
        <begin position="79"/>
        <end position="99"/>
    </location>
</feature>
<keyword evidence="3" id="KW-1185">Reference proteome</keyword>
<keyword evidence="1" id="KW-0472">Membrane</keyword>
<keyword evidence="1" id="KW-1133">Transmembrane helix</keyword>
<evidence type="ECO:0000313" key="3">
    <source>
        <dbReference type="Proteomes" id="UP001153069"/>
    </source>
</evidence>
<comment type="caution">
    <text evidence="2">The sequence shown here is derived from an EMBL/GenBank/DDBJ whole genome shotgun (WGS) entry which is preliminary data.</text>
</comment>
<dbReference type="InterPro" id="IPR010721">
    <property type="entry name" value="UstE-like"/>
</dbReference>
<sequence length="208" mass="23742">MKRLLRHCTALSTASNTYTYAVIGRLMKLRFCLVVEGPHHSRCQWKARMTIPSAVMLSFGLSLYWSPGVYLIIPANQVSPVRAFVATVMHTWGVVLMMCADKQKYFVLQLKKAVIEDGWVAWCRNTNYLGEILVYTAYAILSQHWFPWVVNVFSWTIVFASSIAEKDLSFRRKVGGEEYVEKAGLLLPNVAGWAWDAFLAPQNWKKVS</sequence>
<dbReference type="Gene3D" id="1.20.120.1630">
    <property type="match status" value="1"/>
</dbReference>
<gene>
    <name evidence="2" type="ORF">SEMRO_1805_G298790.1</name>
</gene>
<dbReference type="AlphaFoldDB" id="A0A9N8EWF4"/>
<dbReference type="Proteomes" id="UP001153069">
    <property type="component" value="Unassembled WGS sequence"/>
</dbReference>
<feature type="transmembrane region" description="Helical" evidence="1">
    <location>
        <begin position="119"/>
        <end position="139"/>
    </location>
</feature>
<evidence type="ECO:0000313" key="2">
    <source>
        <dbReference type="EMBL" id="CAB9526289.1"/>
    </source>
</evidence>
<dbReference type="EMBL" id="CAICTM010001803">
    <property type="protein sequence ID" value="CAB9526289.1"/>
    <property type="molecule type" value="Genomic_DNA"/>
</dbReference>
<protein>
    <submittedName>
        <fullName evidence="2">Steroid 5-alpha reductase, C-terminal</fullName>
    </submittedName>
</protein>
<reference evidence="2" key="1">
    <citation type="submission" date="2020-06" db="EMBL/GenBank/DDBJ databases">
        <authorList>
            <consortium name="Plant Systems Biology data submission"/>
        </authorList>
    </citation>
    <scope>NUCLEOTIDE SEQUENCE</scope>
    <source>
        <strain evidence="2">D6</strain>
    </source>
</reference>
<accession>A0A9N8EWF4</accession>
<feature type="transmembrane region" description="Helical" evidence="1">
    <location>
        <begin position="145"/>
        <end position="164"/>
    </location>
</feature>
<feature type="transmembrane region" description="Helical" evidence="1">
    <location>
        <begin position="54"/>
        <end position="73"/>
    </location>
</feature>
<keyword evidence="1" id="KW-0812">Transmembrane</keyword>
<name>A0A9N8EWF4_9STRA</name>
<proteinExistence type="predicted"/>
<organism evidence="2 3">
    <name type="scientific">Seminavis robusta</name>
    <dbReference type="NCBI Taxonomy" id="568900"/>
    <lineage>
        <taxon>Eukaryota</taxon>
        <taxon>Sar</taxon>
        <taxon>Stramenopiles</taxon>
        <taxon>Ochrophyta</taxon>
        <taxon>Bacillariophyta</taxon>
        <taxon>Bacillariophyceae</taxon>
        <taxon>Bacillariophycidae</taxon>
        <taxon>Naviculales</taxon>
        <taxon>Naviculaceae</taxon>
        <taxon>Seminavis</taxon>
    </lineage>
</organism>
<dbReference type="Pfam" id="PF06966">
    <property type="entry name" value="DUF1295"/>
    <property type="match status" value="1"/>
</dbReference>